<keyword evidence="1" id="KW-0863">Zinc-finger</keyword>
<evidence type="ECO:0000313" key="4">
    <source>
        <dbReference type="EMBL" id="KAI2655997.1"/>
    </source>
</evidence>
<evidence type="ECO:0000256" key="1">
    <source>
        <dbReference type="PROSITE-ProRule" id="PRU00047"/>
    </source>
</evidence>
<evidence type="ECO:0000256" key="2">
    <source>
        <dbReference type="SAM" id="MobiDB-lite"/>
    </source>
</evidence>
<feature type="domain" description="CCHC-type" evidence="3">
    <location>
        <begin position="209"/>
        <end position="224"/>
    </location>
</feature>
<sequence>MGESTDGESEDMAWQDVTRKRKNRSTSSESSALGLEMGDVNKKRAAKKNGRDEDEQAEWKVLITFKKEGVHFHPLKLTKAIEKEMGKIKFAKFLSNRRLLIFAKDKLQREKFLQAETLNGEQINAHNPGNAAKMKGVIYDVPLTMTMDEIMQEVKGGKVLKATRLQMHRRGVKSDSFSVLLEFEKSMPKKIRMGYLSYDVREYIPAPLRCFKCQRMGHTAGQCKGKPRCARCGGEHEYGKCGKDAKIKCCNCGGEHSAAFGGCPVQRQAREIQKYKISNPVSYADAAKKVKEIELARSRDTVVANPSQSVRRKSIEIPARAINHEQTEINPWVKKIKEDTLIMDKISFIAFLCKIVNVAMQQQRKSDRIKTVMEAATELLGIKDIKAEMIHEMLNHTNYDGLSQGD</sequence>
<gene>
    <name evidence="4" type="ORF">H4Q32_012807</name>
</gene>
<dbReference type="PROSITE" id="PS50158">
    <property type="entry name" value="ZF_CCHC"/>
    <property type="match status" value="1"/>
</dbReference>
<evidence type="ECO:0000259" key="3">
    <source>
        <dbReference type="PROSITE" id="PS50158"/>
    </source>
</evidence>
<proteinExistence type="predicted"/>
<feature type="region of interest" description="Disordered" evidence="2">
    <location>
        <begin position="1"/>
        <end position="53"/>
    </location>
</feature>
<keyword evidence="1" id="KW-0862">Zinc</keyword>
<reference evidence="4 5" key="1">
    <citation type="submission" date="2022-01" db="EMBL/GenBank/DDBJ databases">
        <title>A high-quality chromosome-level genome assembly of rohu carp, Labeo rohita.</title>
        <authorList>
            <person name="Arick M.A. II"/>
            <person name="Hsu C.-Y."/>
            <person name="Magbanua Z."/>
            <person name="Pechanova O."/>
            <person name="Grover C."/>
            <person name="Miller E."/>
            <person name="Thrash A."/>
            <person name="Ezzel L."/>
            <person name="Alam S."/>
            <person name="Benzie J."/>
            <person name="Hamilton M."/>
            <person name="Karsi A."/>
            <person name="Lawrence M.L."/>
            <person name="Peterson D.G."/>
        </authorList>
    </citation>
    <scope>NUCLEOTIDE SEQUENCE [LARGE SCALE GENOMIC DNA]</scope>
    <source>
        <strain evidence="5">BAU-BD-2019</strain>
        <tissue evidence="4">Blood</tissue>
    </source>
</reference>
<protein>
    <submittedName>
        <fullName evidence="4">Nucleic-acid-binding protein from mobile element jockey</fullName>
    </submittedName>
</protein>
<dbReference type="EMBL" id="JACTAM010000015">
    <property type="protein sequence ID" value="KAI2655997.1"/>
    <property type="molecule type" value="Genomic_DNA"/>
</dbReference>
<dbReference type="InterPro" id="IPR001878">
    <property type="entry name" value="Znf_CCHC"/>
</dbReference>
<keyword evidence="5" id="KW-1185">Reference proteome</keyword>
<accession>A0ABQ8LZC7</accession>
<name>A0ABQ8LZC7_LABRO</name>
<feature type="compositionally biased region" description="Acidic residues" evidence="2">
    <location>
        <begin position="1"/>
        <end position="13"/>
    </location>
</feature>
<organism evidence="4 5">
    <name type="scientific">Labeo rohita</name>
    <name type="common">Indian major carp</name>
    <name type="synonym">Cyprinus rohita</name>
    <dbReference type="NCBI Taxonomy" id="84645"/>
    <lineage>
        <taxon>Eukaryota</taxon>
        <taxon>Metazoa</taxon>
        <taxon>Chordata</taxon>
        <taxon>Craniata</taxon>
        <taxon>Vertebrata</taxon>
        <taxon>Euteleostomi</taxon>
        <taxon>Actinopterygii</taxon>
        <taxon>Neopterygii</taxon>
        <taxon>Teleostei</taxon>
        <taxon>Ostariophysi</taxon>
        <taxon>Cypriniformes</taxon>
        <taxon>Cyprinidae</taxon>
        <taxon>Labeoninae</taxon>
        <taxon>Labeonini</taxon>
        <taxon>Labeo</taxon>
    </lineage>
</organism>
<dbReference type="Proteomes" id="UP000830375">
    <property type="component" value="Unassembled WGS sequence"/>
</dbReference>
<keyword evidence="1" id="KW-0479">Metal-binding</keyword>
<comment type="caution">
    <text evidence="4">The sequence shown here is derived from an EMBL/GenBank/DDBJ whole genome shotgun (WGS) entry which is preliminary data.</text>
</comment>
<evidence type="ECO:0000313" key="5">
    <source>
        <dbReference type="Proteomes" id="UP000830375"/>
    </source>
</evidence>